<dbReference type="InterPro" id="IPR002110">
    <property type="entry name" value="Ankyrin_rpt"/>
</dbReference>
<dbReference type="Proteomes" id="UP001610432">
    <property type="component" value="Unassembled WGS sequence"/>
</dbReference>
<dbReference type="GeneID" id="98150457"/>
<evidence type="ECO:0000256" key="1">
    <source>
        <dbReference type="ARBA" id="ARBA00022737"/>
    </source>
</evidence>
<evidence type="ECO:0000256" key="3">
    <source>
        <dbReference type="PROSITE-ProRule" id="PRU00023"/>
    </source>
</evidence>
<dbReference type="PANTHER" id="PTHR24126">
    <property type="entry name" value="ANKYRIN REPEAT, PH AND SEC7 DOMAIN CONTAINING PROTEIN SECG-RELATED"/>
    <property type="match status" value="1"/>
</dbReference>
<keyword evidence="5" id="KW-1185">Reference proteome</keyword>
<gene>
    <name evidence="4" type="ORF">BJX67DRAFT_75230</name>
</gene>
<dbReference type="Pfam" id="PF12796">
    <property type="entry name" value="Ank_2"/>
    <property type="match status" value="1"/>
</dbReference>
<organism evidence="4 5">
    <name type="scientific">Aspergillus lucknowensis</name>
    <dbReference type="NCBI Taxonomy" id="176173"/>
    <lineage>
        <taxon>Eukaryota</taxon>
        <taxon>Fungi</taxon>
        <taxon>Dikarya</taxon>
        <taxon>Ascomycota</taxon>
        <taxon>Pezizomycotina</taxon>
        <taxon>Eurotiomycetes</taxon>
        <taxon>Eurotiomycetidae</taxon>
        <taxon>Eurotiales</taxon>
        <taxon>Aspergillaceae</taxon>
        <taxon>Aspergillus</taxon>
        <taxon>Aspergillus subgen. Nidulantes</taxon>
    </lineage>
</organism>
<name>A0ABR4LSX8_9EURO</name>
<dbReference type="InterPro" id="IPR036770">
    <property type="entry name" value="Ankyrin_rpt-contain_sf"/>
</dbReference>
<reference evidence="4 5" key="1">
    <citation type="submission" date="2024-07" db="EMBL/GenBank/DDBJ databases">
        <title>Section-level genome sequencing and comparative genomics of Aspergillus sections Usti and Cavernicolus.</title>
        <authorList>
            <consortium name="Lawrence Berkeley National Laboratory"/>
            <person name="Nybo J.L."/>
            <person name="Vesth T.C."/>
            <person name="Theobald S."/>
            <person name="Frisvad J.C."/>
            <person name="Larsen T.O."/>
            <person name="Kjaerboelling I."/>
            <person name="Rothschild-Mancinelli K."/>
            <person name="Lyhne E.K."/>
            <person name="Kogle M.E."/>
            <person name="Barry K."/>
            <person name="Clum A."/>
            <person name="Na H."/>
            <person name="Ledsgaard L."/>
            <person name="Lin J."/>
            <person name="Lipzen A."/>
            <person name="Kuo A."/>
            <person name="Riley R."/>
            <person name="Mondo S."/>
            <person name="Labutti K."/>
            <person name="Haridas S."/>
            <person name="Pangalinan J."/>
            <person name="Salamov A.A."/>
            <person name="Simmons B.A."/>
            <person name="Magnuson J.K."/>
            <person name="Chen J."/>
            <person name="Drula E."/>
            <person name="Henrissat B."/>
            <person name="Wiebenga A."/>
            <person name="Lubbers R.J."/>
            <person name="Gomes A.C."/>
            <person name="Macurrencykelacurrency M.R."/>
            <person name="Stajich J."/>
            <person name="Grigoriev I.V."/>
            <person name="Mortensen U.H."/>
            <person name="De Vries R.P."/>
            <person name="Baker S.E."/>
            <person name="Andersen M.R."/>
        </authorList>
    </citation>
    <scope>NUCLEOTIDE SEQUENCE [LARGE SCALE GENOMIC DNA]</scope>
    <source>
        <strain evidence="4 5">CBS 449.75</strain>
    </source>
</reference>
<dbReference type="Gene3D" id="1.25.40.20">
    <property type="entry name" value="Ankyrin repeat-containing domain"/>
    <property type="match status" value="1"/>
</dbReference>
<comment type="caution">
    <text evidence="4">The sequence shown here is derived from an EMBL/GenBank/DDBJ whole genome shotgun (WGS) entry which is preliminary data.</text>
</comment>
<evidence type="ECO:0000313" key="5">
    <source>
        <dbReference type="Proteomes" id="UP001610432"/>
    </source>
</evidence>
<dbReference type="SUPFAM" id="SSF48403">
    <property type="entry name" value="Ankyrin repeat"/>
    <property type="match status" value="1"/>
</dbReference>
<evidence type="ECO:0000256" key="2">
    <source>
        <dbReference type="ARBA" id="ARBA00023043"/>
    </source>
</evidence>
<dbReference type="SMART" id="SM00248">
    <property type="entry name" value="ANK"/>
    <property type="match status" value="3"/>
</dbReference>
<proteinExistence type="predicted"/>
<evidence type="ECO:0000313" key="4">
    <source>
        <dbReference type="EMBL" id="KAL2867648.1"/>
    </source>
</evidence>
<dbReference type="PROSITE" id="PS50297">
    <property type="entry name" value="ANK_REP_REGION"/>
    <property type="match status" value="1"/>
</dbReference>
<dbReference type="RefSeq" id="XP_070886627.1">
    <property type="nucleotide sequence ID" value="XM_071035385.1"/>
</dbReference>
<dbReference type="PROSITE" id="PS50088">
    <property type="entry name" value="ANK_REPEAT"/>
    <property type="match status" value="1"/>
</dbReference>
<dbReference type="EMBL" id="JBFXLQ010000017">
    <property type="protein sequence ID" value="KAL2867648.1"/>
    <property type="molecule type" value="Genomic_DNA"/>
</dbReference>
<feature type="repeat" description="ANK" evidence="3">
    <location>
        <begin position="211"/>
        <end position="237"/>
    </location>
</feature>
<protein>
    <submittedName>
        <fullName evidence="4">Ankyrin repeat-containing domain protein</fullName>
    </submittedName>
</protein>
<keyword evidence="2 3" id="KW-0040">ANK repeat</keyword>
<sequence length="419" mass="47125">MEWDDLPADIQSLILKQIASLSETTWHREGEPGGLFLVEDDESELVLRRGESDERRRERDAYRDIQNCLLVSSKSYIYHFKLWLTYISERWSNLMGNLLAVYGPVEVVIAKGSETHATAAVKCWLAKGATNGPLGWYIGRQDLLALSIQRVFVGCMKLLLDQIPPHERRKYWNGHPRHEACYPHIAAANGQTAILQMLQRYEMDIDQPDWQGRTPLAVAVRQNKTQIADYLISVGANKDFTLIKRTDMVSCYDNGVYELCPIEWAAHHGTLPMVKILAKHGLVGPQPSQNRPAKPLFWALTRPDLADVSDIAGFILDHGDQSEIENHGPMHLLNALKHSAPFDLVQHLILRGAAVNPPKQWPGMVPLDAAIQWASEETIRLLVDHGARCTLDAVNAAMERNLGNLLDVLLSRCDTPDMT</sequence>
<keyword evidence="1" id="KW-0677">Repeat</keyword>
<accession>A0ABR4LSX8</accession>